<dbReference type="OrthoDB" id="410267at2759"/>
<evidence type="ECO:0000256" key="6">
    <source>
        <dbReference type="SAM" id="Phobius"/>
    </source>
</evidence>
<feature type="transmembrane region" description="Helical" evidence="6">
    <location>
        <begin position="444"/>
        <end position="465"/>
    </location>
</feature>
<feature type="transmembrane region" description="Helical" evidence="6">
    <location>
        <begin position="86"/>
        <end position="106"/>
    </location>
</feature>
<dbReference type="SUPFAM" id="SSF103473">
    <property type="entry name" value="MFS general substrate transporter"/>
    <property type="match status" value="1"/>
</dbReference>
<evidence type="ECO:0000256" key="4">
    <source>
        <dbReference type="ARBA" id="ARBA00023136"/>
    </source>
</evidence>
<dbReference type="InterPro" id="IPR011701">
    <property type="entry name" value="MFS"/>
</dbReference>
<dbReference type="GO" id="GO:0016020">
    <property type="term" value="C:membrane"/>
    <property type="evidence" value="ECO:0007669"/>
    <property type="project" value="UniProtKB-SubCell"/>
</dbReference>
<feature type="transmembrane region" description="Helical" evidence="6">
    <location>
        <begin position="409"/>
        <end position="432"/>
    </location>
</feature>
<keyword evidence="2 6" id="KW-0812">Transmembrane</keyword>
<proteinExistence type="predicted"/>
<feature type="transmembrane region" description="Helical" evidence="6">
    <location>
        <begin position="504"/>
        <end position="523"/>
    </location>
</feature>
<keyword evidence="3 6" id="KW-1133">Transmembrane helix</keyword>
<feature type="transmembrane region" description="Helical" evidence="6">
    <location>
        <begin position="370"/>
        <end position="389"/>
    </location>
</feature>
<dbReference type="EMBL" id="NBCO01000010">
    <property type="protein sequence ID" value="ORC89971.1"/>
    <property type="molecule type" value="Genomic_DNA"/>
</dbReference>
<name>A0A1X0NZE6_9TRYP</name>
<dbReference type="Gene3D" id="1.20.1250.20">
    <property type="entry name" value="MFS general substrate transporter like domains"/>
    <property type="match status" value="1"/>
</dbReference>
<evidence type="ECO:0000256" key="2">
    <source>
        <dbReference type="ARBA" id="ARBA00022692"/>
    </source>
</evidence>
<dbReference type="Proteomes" id="UP000192257">
    <property type="component" value="Unassembled WGS sequence"/>
</dbReference>
<dbReference type="Pfam" id="PF07690">
    <property type="entry name" value="MFS_1"/>
    <property type="match status" value="1"/>
</dbReference>
<dbReference type="PANTHER" id="PTHR21576">
    <property type="entry name" value="UNCHARACTERIZED NODULIN-LIKE PROTEIN"/>
    <property type="match status" value="1"/>
</dbReference>
<dbReference type="PANTHER" id="PTHR21576:SF157">
    <property type="entry name" value="NODULIN-LIKE DOMAIN-CONTAINING PROTEIN"/>
    <property type="match status" value="1"/>
</dbReference>
<organism evidence="7 8">
    <name type="scientific">Trypanosoma theileri</name>
    <dbReference type="NCBI Taxonomy" id="67003"/>
    <lineage>
        <taxon>Eukaryota</taxon>
        <taxon>Discoba</taxon>
        <taxon>Euglenozoa</taxon>
        <taxon>Kinetoplastea</taxon>
        <taxon>Metakinetoplastina</taxon>
        <taxon>Trypanosomatida</taxon>
        <taxon>Trypanosomatidae</taxon>
        <taxon>Trypanosoma</taxon>
    </lineage>
</organism>
<evidence type="ECO:0008006" key="9">
    <source>
        <dbReference type="Google" id="ProtNLM"/>
    </source>
</evidence>
<keyword evidence="8" id="KW-1185">Reference proteome</keyword>
<evidence type="ECO:0000313" key="7">
    <source>
        <dbReference type="EMBL" id="ORC89971.1"/>
    </source>
</evidence>
<accession>A0A1X0NZE6</accession>
<feature type="transmembrane region" description="Helical" evidence="6">
    <location>
        <begin position="179"/>
        <end position="201"/>
    </location>
</feature>
<dbReference type="GO" id="GO:0022857">
    <property type="term" value="F:transmembrane transporter activity"/>
    <property type="evidence" value="ECO:0007669"/>
    <property type="project" value="InterPro"/>
</dbReference>
<evidence type="ECO:0000256" key="1">
    <source>
        <dbReference type="ARBA" id="ARBA00004141"/>
    </source>
</evidence>
<feature type="transmembrane region" description="Helical" evidence="6">
    <location>
        <begin position="551"/>
        <end position="572"/>
    </location>
</feature>
<feature type="transmembrane region" description="Helical" evidence="6">
    <location>
        <begin position="276"/>
        <end position="296"/>
    </location>
</feature>
<reference evidence="7 8" key="1">
    <citation type="submission" date="2017-03" db="EMBL/GenBank/DDBJ databases">
        <title>An alternative strategy for trypanosome survival in the mammalian bloodstream revealed through genome and transcriptome analysis of the ubiquitous bovine parasite Trypanosoma (Megatrypanum) theileri.</title>
        <authorList>
            <person name="Kelly S."/>
            <person name="Ivens A."/>
            <person name="Mott A."/>
            <person name="O'Neill E."/>
            <person name="Emms D."/>
            <person name="Macleod O."/>
            <person name="Voorheis P."/>
            <person name="Matthews J."/>
            <person name="Matthews K."/>
            <person name="Carrington M."/>
        </authorList>
    </citation>
    <scope>NUCLEOTIDE SEQUENCE [LARGE SCALE GENOMIC DNA]</scope>
    <source>
        <strain evidence="7">Edinburgh</strain>
    </source>
</reference>
<evidence type="ECO:0000313" key="8">
    <source>
        <dbReference type="Proteomes" id="UP000192257"/>
    </source>
</evidence>
<feature type="transmembrane region" description="Helical" evidence="6">
    <location>
        <begin position="471"/>
        <end position="492"/>
    </location>
</feature>
<feature type="transmembrane region" description="Helical" evidence="6">
    <location>
        <begin position="239"/>
        <end position="264"/>
    </location>
</feature>
<feature type="transmembrane region" description="Helical" evidence="6">
    <location>
        <begin position="21"/>
        <end position="40"/>
    </location>
</feature>
<evidence type="ECO:0000256" key="5">
    <source>
        <dbReference type="SAM" id="MobiDB-lite"/>
    </source>
</evidence>
<feature type="transmembrane region" description="Helical" evidence="6">
    <location>
        <begin position="60"/>
        <end position="79"/>
    </location>
</feature>
<dbReference type="RefSeq" id="XP_028884037.1">
    <property type="nucleotide sequence ID" value="XM_029024730.1"/>
</dbReference>
<dbReference type="InterPro" id="IPR036259">
    <property type="entry name" value="MFS_trans_sf"/>
</dbReference>
<feature type="transmembrane region" description="Helical" evidence="6">
    <location>
        <begin position="118"/>
        <end position="143"/>
    </location>
</feature>
<dbReference type="VEuPathDB" id="TriTrypDB:TM35_000102390"/>
<keyword evidence="4 6" id="KW-0472">Membrane</keyword>
<dbReference type="GeneID" id="39984510"/>
<protein>
    <recommendedName>
        <fullName evidence="9">Nodulin-like domain-containing protein</fullName>
    </recommendedName>
</protein>
<comment type="subcellular location">
    <subcellularLocation>
        <location evidence="1">Membrane</location>
        <topology evidence="1">Multi-pass membrane protein</topology>
    </subcellularLocation>
</comment>
<gene>
    <name evidence="7" type="ORF">TM35_000102390</name>
</gene>
<evidence type="ECO:0000256" key="3">
    <source>
        <dbReference type="ARBA" id="ARBA00022989"/>
    </source>
</evidence>
<dbReference type="AlphaFoldDB" id="A0A1X0NZE6"/>
<feature type="region of interest" description="Disordered" evidence="5">
    <location>
        <begin position="310"/>
        <end position="334"/>
    </location>
</feature>
<sequence>MVLGFNDRITVPASVSEPQRFGFVVVGMFCSLAAGALYAFSLISDKMDSEYGFSQNDITTVSTVGLVFGYFTLPFGFIYDYIGPKPLFVIAVVTFSVGTILFALTFQDTIGHSVASLSLINAIMNIGSALFDMGSILSILSWFPVDRGLLVAAAKTMTGLAGAVIATIYNTYFSGNHSAYMYFLLGMVFVIGVVCFVYIQIPPYHMTGYRLKHYTEEEHDLARRVEHLYLTTKAPRWRFIYIFVIVISLLIVITTQSIVFVFMGDDVTFAQRNPPAIIMIVLYFSLCVAIVPCPWLDKVTAVKDKATAERQSSVEPAEEGNESEGGNFPAQQGKGVEEGAQEEQLVSNDDKNFPQYPTGFFYNVLHNVPLWCLCFNAIVYSGGLFTISFNARQIFVAISEDPTEIRLPSLYVAILSVGSALGRLGVSFFEAWNASRPLEKRIPIIIAYCAPSCFLCLSSILFLVVPTKVLLLPMVLGGLATGSYAAALVLTVRTIYSIDVAKHYNSIFLFDLIGAVICNRFMFGELMTKHSFTDVDGNIRCFGRKCIQTSFIILACLSVLAFSATLVMYFTYMRFVRATREEREQVPREQMMDVTPLCVD</sequence>
<comment type="caution">
    <text evidence="7">The sequence shown here is derived from an EMBL/GenBank/DDBJ whole genome shotgun (WGS) entry which is preliminary data.</text>
</comment>
<feature type="transmembrane region" description="Helical" evidence="6">
    <location>
        <begin position="150"/>
        <end position="173"/>
    </location>
</feature>